<dbReference type="InterPro" id="IPR000905">
    <property type="entry name" value="Gcp-like_dom"/>
</dbReference>
<dbReference type="Pfam" id="PF00814">
    <property type="entry name" value="TsaD"/>
    <property type="match status" value="1"/>
</dbReference>
<gene>
    <name evidence="2" type="primary">tsaB</name>
    <name evidence="2" type="ORF">ACFSKO_04105</name>
</gene>
<keyword evidence="2" id="KW-0012">Acyltransferase</keyword>
<keyword evidence="3" id="KW-1185">Reference proteome</keyword>
<dbReference type="NCBIfam" id="TIGR03725">
    <property type="entry name" value="T6A_YeaZ"/>
    <property type="match status" value="1"/>
</dbReference>
<proteinExistence type="predicted"/>
<evidence type="ECO:0000259" key="1">
    <source>
        <dbReference type="Pfam" id="PF00814"/>
    </source>
</evidence>
<dbReference type="GO" id="GO:0061711">
    <property type="term" value="F:tRNA N(6)-L-threonylcarbamoyladenine synthase activity"/>
    <property type="evidence" value="ECO:0007669"/>
    <property type="project" value="UniProtKB-EC"/>
</dbReference>
<dbReference type="RefSeq" id="WP_380248690.1">
    <property type="nucleotide sequence ID" value="NZ_JBHUII010000001.1"/>
</dbReference>
<reference evidence="3" key="1">
    <citation type="journal article" date="2019" name="Int. J. Syst. Evol. Microbiol.">
        <title>The Global Catalogue of Microorganisms (GCM) 10K type strain sequencing project: providing services to taxonomists for standard genome sequencing and annotation.</title>
        <authorList>
            <consortium name="The Broad Institute Genomics Platform"/>
            <consortium name="The Broad Institute Genome Sequencing Center for Infectious Disease"/>
            <person name="Wu L."/>
            <person name="Ma J."/>
        </authorList>
    </citation>
    <scope>NUCLEOTIDE SEQUENCE [LARGE SCALE GENOMIC DNA]</scope>
    <source>
        <strain evidence="3">CGMCC 4.7192</strain>
    </source>
</reference>
<name>A0ABW5BIP2_9PROT</name>
<evidence type="ECO:0000313" key="2">
    <source>
        <dbReference type="EMBL" id="MFD2204775.1"/>
    </source>
</evidence>
<keyword evidence="2" id="KW-0808">Transferase</keyword>
<evidence type="ECO:0000313" key="3">
    <source>
        <dbReference type="Proteomes" id="UP001597294"/>
    </source>
</evidence>
<dbReference type="InterPro" id="IPR022496">
    <property type="entry name" value="T6A_TsaB"/>
</dbReference>
<comment type="caution">
    <text evidence="2">The sequence shown here is derived from an EMBL/GenBank/DDBJ whole genome shotgun (WGS) entry which is preliminary data.</text>
</comment>
<dbReference type="CDD" id="cd24032">
    <property type="entry name" value="ASKHA_NBD_TsaB"/>
    <property type="match status" value="1"/>
</dbReference>
<dbReference type="PANTHER" id="PTHR11735:SF11">
    <property type="entry name" value="TRNA THREONYLCARBAMOYLADENOSINE BIOSYNTHESIS PROTEIN TSAB"/>
    <property type="match status" value="1"/>
</dbReference>
<dbReference type="Gene3D" id="3.30.420.40">
    <property type="match status" value="2"/>
</dbReference>
<dbReference type="SUPFAM" id="SSF53067">
    <property type="entry name" value="Actin-like ATPase domain"/>
    <property type="match status" value="1"/>
</dbReference>
<dbReference type="Proteomes" id="UP001597294">
    <property type="component" value="Unassembled WGS sequence"/>
</dbReference>
<dbReference type="InterPro" id="IPR043129">
    <property type="entry name" value="ATPase_NBD"/>
</dbReference>
<dbReference type="EC" id="2.3.1.234" evidence="2"/>
<feature type="domain" description="Gcp-like" evidence="1">
    <location>
        <begin position="37"/>
        <end position="134"/>
    </location>
</feature>
<dbReference type="PANTHER" id="PTHR11735">
    <property type="entry name" value="TRNA N6-ADENOSINE THREONYLCARBAMOYLTRANSFERASE"/>
    <property type="match status" value="1"/>
</dbReference>
<organism evidence="2 3">
    <name type="scientific">Kiloniella antarctica</name>
    <dbReference type="NCBI Taxonomy" id="1550907"/>
    <lineage>
        <taxon>Bacteria</taxon>
        <taxon>Pseudomonadati</taxon>
        <taxon>Pseudomonadota</taxon>
        <taxon>Alphaproteobacteria</taxon>
        <taxon>Rhodospirillales</taxon>
        <taxon>Kiloniellaceae</taxon>
        <taxon>Kiloniella</taxon>
    </lineage>
</organism>
<accession>A0ABW5BIP2</accession>
<protein>
    <submittedName>
        <fullName evidence="2">tRNA (Adenosine(37)-N6)-threonylcarbamoyltransferase complex dimerization subunit type 1 TsaB</fullName>
        <ecNumber evidence="2">2.3.1.234</ecNumber>
    </submittedName>
</protein>
<sequence length="235" mass="24964">MNIPEHPTLLGLDTAGSSCSVAVMKNGEVVATLLEEMRRGQSERLLPLIHDVLDDAGLELMDMDGFAVTTGPGGFTGVRIGLAAAQGFALACGKPLVGVSNFEVMARAVPDCEKDSDQVLAVLIDAKRADIFVQCFSTDLSALTEPFSIAPEKMASQLPEGSLLLLGDGVDQVVSALSEAGRKIVVSKVNPSVDAQYLLNIAIERKLFTHDQGRISPLYLRAPDVSLPKPKPPVR</sequence>
<dbReference type="EMBL" id="JBHUII010000001">
    <property type="protein sequence ID" value="MFD2204775.1"/>
    <property type="molecule type" value="Genomic_DNA"/>
</dbReference>